<keyword evidence="1" id="KW-0472">Membrane</keyword>
<feature type="transmembrane region" description="Helical" evidence="1">
    <location>
        <begin position="6"/>
        <end position="28"/>
    </location>
</feature>
<dbReference type="GeneID" id="6240820"/>
<dbReference type="Proteomes" id="UP000434276">
    <property type="component" value="Unassembled WGS sequence"/>
</dbReference>
<evidence type="ECO:0000313" key="4">
    <source>
        <dbReference type="EMBL" id="VYS51243.1"/>
    </source>
</evidence>
<evidence type="ECO:0008006" key="7">
    <source>
        <dbReference type="Google" id="ProtNLM"/>
    </source>
</evidence>
<dbReference type="RefSeq" id="NP_001117607.1">
    <property type="nucleotide sequence ID" value="NM_001124135.1"/>
</dbReference>
<evidence type="ECO:0000256" key="1">
    <source>
        <dbReference type="SAM" id="Phobius"/>
    </source>
</evidence>
<dbReference type="ExpressionAtlas" id="A0A654EPK5">
    <property type="expression patterns" value="baseline"/>
</dbReference>
<dbReference type="AlphaFoldDB" id="A0A654EPK5"/>
<keyword evidence="1" id="KW-1133">Transmembrane helix</keyword>
<proteinExistence type="predicted"/>
<dbReference type="KEGG" id="ath:AT1G76728"/>
<protein>
    <recommendedName>
        <fullName evidence="7">Transmembrane protein</fullName>
    </recommendedName>
</protein>
<evidence type="ECO:0000313" key="3">
    <source>
        <dbReference type="EMBL" id="CAA0338408.1"/>
    </source>
</evidence>
<evidence type="ECO:0000313" key="2">
    <source>
        <dbReference type="Araport" id="AT1G76728"/>
    </source>
</evidence>
<dbReference type="EMBL" id="CACSHJ010000087">
    <property type="protein sequence ID" value="CAA0338408.1"/>
    <property type="molecule type" value="Genomic_DNA"/>
</dbReference>
<name>A0A654EPK5_ARATH</name>
<dbReference type="SMR" id="A0A654EPK5"/>
<gene>
    <name evidence="2" type="ordered locus">At1g76728</name>
    <name evidence="4" type="ORF">AN1_LOCUS6713</name>
    <name evidence="3" type="ORF">C24_LOCUS6599</name>
</gene>
<evidence type="ECO:0000313" key="6">
    <source>
        <dbReference type="Proteomes" id="UP000434276"/>
    </source>
</evidence>
<organism evidence="4 5">
    <name type="scientific">Arabidopsis thaliana</name>
    <name type="common">Mouse-ear cress</name>
    <dbReference type="NCBI Taxonomy" id="3702"/>
    <lineage>
        <taxon>Eukaryota</taxon>
        <taxon>Viridiplantae</taxon>
        <taxon>Streptophyta</taxon>
        <taxon>Embryophyta</taxon>
        <taxon>Tracheophyta</taxon>
        <taxon>Spermatophyta</taxon>
        <taxon>Magnoliopsida</taxon>
        <taxon>eudicotyledons</taxon>
        <taxon>Gunneridae</taxon>
        <taxon>Pentapetalae</taxon>
        <taxon>rosids</taxon>
        <taxon>malvids</taxon>
        <taxon>Brassicales</taxon>
        <taxon>Brassicaceae</taxon>
        <taxon>Camelineae</taxon>
        <taxon>Arabidopsis</taxon>
    </lineage>
</organism>
<keyword evidence="1" id="KW-0812">Transmembrane</keyword>
<dbReference type="OrthoDB" id="1066851at2759"/>
<dbReference type="Araport" id="AT1G76728"/>
<evidence type="ECO:0000313" key="5">
    <source>
        <dbReference type="Proteomes" id="UP000426265"/>
    </source>
</evidence>
<sequence length="33" mass="3546">MNIAVAFAIGVGAWVIIMLVALGIWFLVKKLTS</sequence>
<reference evidence="4 5" key="1">
    <citation type="submission" date="2019-11" db="EMBL/GenBank/DDBJ databases">
        <authorList>
            <person name="Jiao W.-B."/>
            <person name="Schneeberger K."/>
        </authorList>
    </citation>
    <scope>NUCLEOTIDE SEQUENCE [LARGE SCALE GENOMIC DNA]</scope>
    <source>
        <strain evidence="5">cv. An-1</strain>
        <strain evidence="6">cv. C24</strain>
    </source>
</reference>
<accession>A0A654EPK5</accession>
<dbReference type="Proteomes" id="UP000426265">
    <property type="component" value="Unassembled WGS sequence"/>
</dbReference>
<dbReference type="EMBL" id="CACRSJ010000104">
    <property type="protein sequence ID" value="VYS51243.1"/>
    <property type="molecule type" value="Genomic_DNA"/>
</dbReference>